<keyword evidence="2 4" id="KW-0238">DNA-binding</keyword>
<evidence type="ECO:0000313" key="6">
    <source>
        <dbReference type="EMBL" id="MFC3914858.1"/>
    </source>
</evidence>
<gene>
    <name evidence="6" type="ORF">ACFOSS_15520</name>
</gene>
<comment type="caution">
    <text evidence="6">The sequence shown here is derived from an EMBL/GenBank/DDBJ whole genome shotgun (WGS) entry which is preliminary data.</text>
</comment>
<dbReference type="PANTHER" id="PTHR30055">
    <property type="entry name" value="HTH-TYPE TRANSCRIPTIONAL REGULATOR RUTR"/>
    <property type="match status" value="1"/>
</dbReference>
<keyword evidence="7" id="KW-1185">Reference proteome</keyword>
<accession>A0ABV8CRV2</accession>
<evidence type="ECO:0000256" key="2">
    <source>
        <dbReference type="ARBA" id="ARBA00023125"/>
    </source>
</evidence>
<organism evidence="6 7">
    <name type="scientific">Pseudaeromonas sharmana</name>
    <dbReference type="NCBI Taxonomy" id="328412"/>
    <lineage>
        <taxon>Bacteria</taxon>
        <taxon>Pseudomonadati</taxon>
        <taxon>Pseudomonadota</taxon>
        <taxon>Gammaproteobacteria</taxon>
        <taxon>Aeromonadales</taxon>
        <taxon>Aeromonadaceae</taxon>
        <taxon>Pseudaeromonas</taxon>
    </lineage>
</organism>
<dbReference type="InterPro" id="IPR050109">
    <property type="entry name" value="HTH-type_TetR-like_transc_reg"/>
</dbReference>
<dbReference type="RefSeq" id="WP_377154292.1">
    <property type="nucleotide sequence ID" value="NZ_JBHSAF010000015.1"/>
</dbReference>
<dbReference type="Proteomes" id="UP001595692">
    <property type="component" value="Unassembled WGS sequence"/>
</dbReference>
<keyword evidence="1" id="KW-0805">Transcription regulation</keyword>
<dbReference type="PRINTS" id="PR00455">
    <property type="entry name" value="HTHTETR"/>
</dbReference>
<evidence type="ECO:0000256" key="3">
    <source>
        <dbReference type="ARBA" id="ARBA00023163"/>
    </source>
</evidence>
<dbReference type="SUPFAM" id="SSF48498">
    <property type="entry name" value="Tetracyclin repressor-like, C-terminal domain"/>
    <property type="match status" value="1"/>
</dbReference>
<dbReference type="InterPro" id="IPR001647">
    <property type="entry name" value="HTH_TetR"/>
</dbReference>
<dbReference type="Gene3D" id="1.10.357.10">
    <property type="entry name" value="Tetracycline Repressor, domain 2"/>
    <property type="match status" value="1"/>
</dbReference>
<dbReference type="PROSITE" id="PS50977">
    <property type="entry name" value="HTH_TETR_2"/>
    <property type="match status" value="1"/>
</dbReference>
<sequence length="203" mass="23325">MHHATEPRRRTRLSPDARSRQLMDHAIAVFAQRGIGRAGHAEIAERAHVSVATVFNYYRSREELIDSVLGEVESFWFTLAREALGRGETAIDALRLLFDATVDAVYEKGDYAQIALEWAASVRDDLWPRHTQFCGRMLDLTRQTLQRGVERGEFELRMSERETLAVINSLYYPACQMIFRDPQPPREEIKAFMLNTSRLVLGL</sequence>
<protein>
    <submittedName>
        <fullName evidence="6">TetR/AcrR family transcriptional regulator</fullName>
    </submittedName>
</protein>
<dbReference type="SUPFAM" id="SSF46689">
    <property type="entry name" value="Homeodomain-like"/>
    <property type="match status" value="1"/>
</dbReference>
<evidence type="ECO:0000259" key="5">
    <source>
        <dbReference type="PROSITE" id="PS50977"/>
    </source>
</evidence>
<reference evidence="7" key="1">
    <citation type="journal article" date="2019" name="Int. J. Syst. Evol. Microbiol.">
        <title>The Global Catalogue of Microorganisms (GCM) 10K type strain sequencing project: providing services to taxonomists for standard genome sequencing and annotation.</title>
        <authorList>
            <consortium name="The Broad Institute Genomics Platform"/>
            <consortium name="The Broad Institute Genome Sequencing Center for Infectious Disease"/>
            <person name="Wu L."/>
            <person name="Ma J."/>
        </authorList>
    </citation>
    <scope>NUCLEOTIDE SEQUENCE [LARGE SCALE GENOMIC DNA]</scope>
    <source>
        <strain evidence="7">CCUG 54939</strain>
    </source>
</reference>
<dbReference type="Pfam" id="PF00440">
    <property type="entry name" value="TetR_N"/>
    <property type="match status" value="1"/>
</dbReference>
<feature type="DNA-binding region" description="H-T-H motif" evidence="4">
    <location>
        <begin position="39"/>
        <end position="58"/>
    </location>
</feature>
<feature type="domain" description="HTH tetR-type" evidence="5">
    <location>
        <begin position="16"/>
        <end position="76"/>
    </location>
</feature>
<dbReference type="EMBL" id="JBHSAF010000015">
    <property type="protein sequence ID" value="MFC3914858.1"/>
    <property type="molecule type" value="Genomic_DNA"/>
</dbReference>
<dbReference type="InterPro" id="IPR009057">
    <property type="entry name" value="Homeodomain-like_sf"/>
</dbReference>
<evidence type="ECO:0000256" key="4">
    <source>
        <dbReference type="PROSITE-ProRule" id="PRU00335"/>
    </source>
</evidence>
<evidence type="ECO:0000313" key="7">
    <source>
        <dbReference type="Proteomes" id="UP001595692"/>
    </source>
</evidence>
<keyword evidence="3" id="KW-0804">Transcription</keyword>
<evidence type="ECO:0000256" key="1">
    <source>
        <dbReference type="ARBA" id="ARBA00023015"/>
    </source>
</evidence>
<dbReference type="PANTHER" id="PTHR30055:SF234">
    <property type="entry name" value="HTH-TYPE TRANSCRIPTIONAL REGULATOR BETI"/>
    <property type="match status" value="1"/>
</dbReference>
<name>A0ABV8CRV2_9GAMM</name>
<dbReference type="InterPro" id="IPR036271">
    <property type="entry name" value="Tet_transcr_reg_TetR-rel_C_sf"/>
</dbReference>
<proteinExistence type="predicted"/>